<evidence type="ECO:0000256" key="1">
    <source>
        <dbReference type="SAM" id="MobiDB-lite"/>
    </source>
</evidence>
<feature type="region of interest" description="Disordered" evidence="1">
    <location>
        <begin position="307"/>
        <end position="329"/>
    </location>
</feature>
<keyword evidence="2" id="KW-0812">Transmembrane</keyword>
<gene>
    <name evidence="3" type="ORF">PGLA1383_LOCUS38286</name>
</gene>
<evidence type="ECO:0000313" key="4">
    <source>
        <dbReference type="Proteomes" id="UP000654075"/>
    </source>
</evidence>
<feature type="transmembrane region" description="Helical" evidence="2">
    <location>
        <begin position="12"/>
        <end position="31"/>
    </location>
</feature>
<accession>A0A813G929</accession>
<reference evidence="3" key="1">
    <citation type="submission" date="2021-02" db="EMBL/GenBank/DDBJ databases">
        <authorList>
            <person name="Dougan E. K."/>
            <person name="Rhodes N."/>
            <person name="Thang M."/>
            <person name="Chan C."/>
        </authorList>
    </citation>
    <scope>NUCLEOTIDE SEQUENCE</scope>
</reference>
<protein>
    <submittedName>
        <fullName evidence="3">Uncharacterized protein</fullName>
    </submittedName>
</protein>
<sequence>MALVRKLSLPRTWPRLAVLAPLVLGFIVQLYRWWLQRPRRGHISPSGCQKEADARTIRTTATVTVDVEGIGAHTPGFLFRKAMVNLVRRHLDFDELASLVLASSGLNAMFTSAGRLNAAHVKLTGPSHLKLRSAFSKIMHQHVESLVLDSADISIIEVLCDLVENFPPSLNLSIDIAPIPYVWCVPRGPWGSYEDSGALVPGQLAKLLQRCGRFLRALSFPDFKFAYLGPISDGVGRAQRAALLAAVAQVAREQASCEGGLRLACVHLPCESEVVYTARPSTSAGRSLLKAEEELQKLGVKVTGIENKGAAPPKLTPEQVRKIRTRSGS</sequence>
<dbReference type="EMBL" id="CAJNNV010027577">
    <property type="protein sequence ID" value="CAE8620744.1"/>
    <property type="molecule type" value="Genomic_DNA"/>
</dbReference>
<proteinExistence type="predicted"/>
<name>A0A813G929_POLGL</name>
<dbReference type="Proteomes" id="UP000654075">
    <property type="component" value="Unassembled WGS sequence"/>
</dbReference>
<comment type="caution">
    <text evidence="3">The sequence shown here is derived from an EMBL/GenBank/DDBJ whole genome shotgun (WGS) entry which is preliminary data.</text>
</comment>
<dbReference type="AlphaFoldDB" id="A0A813G929"/>
<keyword evidence="2" id="KW-0472">Membrane</keyword>
<keyword evidence="4" id="KW-1185">Reference proteome</keyword>
<keyword evidence="2" id="KW-1133">Transmembrane helix</keyword>
<evidence type="ECO:0000313" key="3">
    <source>
        <dbReference type="EMBL" id="CAE8620744.1"/>
    </source>
</evidence>
<evidence type="ECO:0000256" key="2">
    <source>
        <dbReference type="SAM" id="Phobius"/>
    </source>
</evidence>
<organism evidence="3 4">
    <name type="scientific">Polarella glacialis</name>
    <name type="common">Dinoflagellate</name>
    <dbReference type="NCBI Taxonomy" id="89957"/>
    <lineage>
        <taxon>Eukaryota</taxon>
        <taxon>Sar</taxon>
        <taxon>Alveolata</taxon>
        <taxon>Dinophyceae</taxon>
        <taxon>Suessiales</taxon>
        <taxon>Suessiaceae</taxon>
        <taxon>Polarella</taxon>
    </lineage>
</organism>